<dbReference type="GO" id="GO:0004515">
    <property type="term" value="F:nicotinate-nucleotide adenylyltransferase activity"/>
    <property type="evidence" value="ECO:0007669"/>
    <property type="project" value="UniProtKB-EC"/>
</dbReference>
<dbReference type="NCBIfam" id="NF000840">
    <property type="entry name" value="PRK00071.1-3"/>
    <property type="match status" value="1"/>
</dbReference>
<organism evidence="13 14">
    <name type="scientific">Erwinia pyrifoliae</name>
    <dbReference type="NCBI Taxonomy" id="79967"/>
    <lineage>
        <taxon>Bacteria</taxon>
        <taxon>Pseudomonadati</taxon>
        <taxon>Pseudomonadota</taxon>
        <taxon>Gammaproteobacteria</taxon>
        <taxon>Enterobacterales</taxon>
        <taxon>Erwiniaceae</taxon>
        <taxon>Erwinia</taxon>
    </lineage>
</organism>
<dbReference type="EC" id="2.7.7.18" evidence="11"/>
<evidence type="ECO:0000256" key="6">
    <source>
        <dbReference type="ARBA" id="ARBA00022695"/>
    </source>
</evidence>
<evidence type="ECO:0000256" key="3">
    <source>
        <dbReference type="ARBA" id="ARBA00009014"/>
    </source>
</evidence>
<accession>A0ABY5X4W2</accession>
<evidence type="ECO:0000256" key="9">
    <source>
        <dbReference type="ARBA" id="ARBA00023027"/>
    </source>
</evidence>
<keyword evidence="7 11" id="KW-0547">Nucleotide-binding</keyword>
<dbReference type="Pfam" id="PF01467">
    <property type="entry name" value="CTP_transf_like"/>
    <property type="match status" value="1"/>
</dbReference>
<reference evidence="13" key="1">
    <citation type="submission" date="2022-07" db="EMBL/GenBank/DDBJ databases">
        <title>Genetic diversity of Erwinia pyrifoliae.</title>
        <authorList>
            <person name="Park D.S."/>
            <person name="Ham H."/>
        </authorList>
    </citation>
    <scope>NUCLEOTIDE SEQUENCE</scope>
    <source>
        <strain evidence="13">CP201486</strain>
    </source>
</reference>
<evidence type="ECO:0000259" key="12">
    <source>
        <dbReference type="Pfam" id="PF01467"/>
    </source>
</evidence>
<gene>
    <name evidence="11 13" type="primary">nadD</name>
    <name evidence="13" type="ORF">NYP84_12200</name>
</gene>
<dbReference type="EMBL" id="CP103445">
    <property type="protein sequence ID" value="UWS32400.1"/>
    <property type="molecule type" value="Genomic_DNA"/>
</dbReference>
<comment type="function">
    <text evidence="1 11">Catalyzes the reversible adenylation of nicotinate mononucleotide (NaMN) to nicotinic acid adenine dinucleotide (NaAD).</text>
</comment>
<dbReference type="NCBIfam" id="NF000839">
    <property type="entry name" value="PRK00071.1-1"/>
    <property type="match status" value="1"/>
</dbReference>
<dbReference type="PANTHER" id="PTHR39321:SF3">
    <property type="entry name" value="PHOSPHOPANTETHEINE ADENYLYLTRANSFERASE"/>
    <property type="match status" value="1"/>
</dbReference>
<dbReference type="HAMAP" id="MF_00244">
    <property type="entry name" value="NaMN_adenylyltr"/>
    <property type="match status" value="1"/>
</dbReference>
<keyword evidence="8 11" id="KW-0067">ATP-binding</keyword>
<dbReference type="NCBIfam" id="TIGR00482">
    <property type="entry name" value="nicotinate (nicotinamide) nucleotide adenylyltransferase"/>
    <property type="match status" value="1"/>
</dbReference>
<evidence type="ECO:0000256" key="5">
    <source>
        <dbReference type="ARBA" id="ARBA00022679"/>
    </source>
</evidence>
<evidence type="ECO:0000256" key="7">
    <source>
        <dbReference type="ARBA" id="ARBA00022741"/>
    </source>
</evidence>
<comment type="catalytic activity">
    <reaction evidence="10 11">
        <text>nicotinate beta-D-ribonucleotide + ATP + H(+) = deamido-NAD(+) + diphosphate</text>
        <dbReference type="Rhea" id="RHEA:22860"/>
        <dbReference type="ChEBI" id="CHEBI:15378"/>
        <dbReference type="ChEBI" id="CHEBI:30616"/>
        <dbReference type="ChEBI" id="CHEBI:33019"/>
        <dbReference type="ChEBI" id="CHEBI:57502"/>
        <dbReference type="ChEBI" id="CHEBI:58437"/>
        <dbReference type="EC" id="2.7.7.18"/>
    </reaction>
</comment>
<evidence type="ECO:0000313" key="13">
    <source>
        <dbReference type="EMBL" id="UWS32400.1"/>
    </source>
</evidence>
<comment type="pathway">
    <text evidence="2 11">Cofactor biosynthesis; NAD(+) biosynthesis; deamido-NAD(+) from nicotinate D-ribonucleotide: step 1/1.</text>
</comment>
<dbReference type="InterPro" id="IPR004821">
    <property type="entry name" value="Cyt_trans-like"/>
</dbReference>
<keyword evidence="14" id="KW-1185">Reference proteome</keyword>
<evidence type="ECO:0000256" key="4">
    <source>
        <dbReference type="ARBA" id="ARBA00022642"/>
    </source>
</evidence>
<dbReference type="CDD" id="cd02165">
    <property type="entry name" value="NMNAT"/>
    <property type="match status" value="1"/>
</dbReference>
<dbReference type="NCBIfam" id="TIGR00125">
    <property type="entry name" value="cyt_tran_rel"/>
    <property type="match status" value="1"/>
</dbReference>
<evidence type="ECO:0000256" key="2">
    <source>
        <dbReference type="ARBA" id="ARBA00005019"/>
    </source>
</evidence>
<evidence type="ECO:0000256" key="10">
    <source>
        <dbReference type="ARBA" id="ARBA00048721"/>
    </source>
</evidence>
<keyword evidence="9 11" id="KW-0520">NAD</keyword>
<dbReference type="InterPro" id="IPR005248">
    <property type="entry name" value="NadD/NMNAT"/>
</dbReference>
<dbReference type="Proteomes" id="UP001058553">
    <property type="component" value="Chromosome"/>
</dbReference>
<name>A0ABY5X4W2_ERWPY</name>
<dbReference type="RefSeq" id="WP_259817933.1">
    <property type="nucleotide sequence ID" value="NZ_CP103445.1"/>
</dbReference>
<dbReference type="PANTHER" id="PTHR39321">
    <property type="entry name" value="NICOTINATE-NUCLEOTIDE ADENYLYLTRANSFERASE-RELATED"/>
    <property type="match status" value="1"/>
</dbReference>
<protein>
    <recommendedName>
        <fullName evidence="11">Probable nicotinate-nucleotide adenylyltransferase</fullName>
        <ecNumber evidence="11">2.7.7.18</ecNumber>
    </recommendedName>
    <alternativeName>
        <fullName evidence="11">Deamido-NAD(+) diphosphorylase</fullName>
    </alternativeName>
    <alternativeName>
        <fullName evidence="11">Deamido-NAD(+) pyrophosphorylase</fullName>
    </alternativeName>
    <alternativeName>
        <fullName evidence="11">Nicotinate mononucleotide adenylyltransferase</fullName>
        <shortName evidence="11">NaMN adenylyltransferase</shortName>
    </alternativeName>
</protein>
<sequence>MRDSNALHALFGGTFDPIHYGHLRPVEAMAAVAGLQKVTLLPNNVPPHRPQPEATPTQRAEMVRLAIAGNPLFDLDLREMKRETPSYTIDTLAAVRAERGAHQPLAFIIGQDSLLTLHQWYRWQDLLSLCHLLVCQRPGYRSAMETTELQHWLNSHRTYSPEDLQQNPAGNVFLAQTPLVAISATEIRARRHRGESDADLLPPAVSAYIDRERLYRNPQRHDILRR</sequence>
<evidence type="ECO:0000256" key="1">
    <source>
        <dbReference type="ARBA" id="ARBA00002324"/>
    </source>
</evidence>
<evidence type="ECO:0000256" key="8">
    <source>
        <dbReference type="ARBA" id="ARBA00022840"/>
    </source>
</evidence>
<keyword evidence="4 11" id="KW-0662">Pyridine nucleotide biosynthesis</keyword>
<dbReference type="InterPro" id="IPR014729">
    <property type="entry name" value="Rossmann-like_a/b/a_fold"/>
</dbReference>
<keyword evidence="6 11" id="KW-0548">Nucleotidyltransferase</keyword>
<comment type="similarity">
    <text evidence="3 11">Belongs to the NadD family.</text>
</comment>
<dbReference type="GO" id="GO:0016874">
    <property type="term" value="F:ligase activity"/>
    <property type="evidence" value="ECO:0007669"/>
    <property type="project" value="UniProtKB-KW"/>
</dbReference>
<proteinExistence type="inferred from homology"/>
<evidence type="ECO:0000313" key="14">
    <source>
        <dbReference type="Proteomes" id="UP001058553"/>
    </source>
</evidence>
<feature type="domain" description="Cytidyltransferase-like" evidence="12">
    <location>
        <begin position="10"/>
        <end position="190"/>
    </location>
</feature>
<keyword evidence="5 11" id="KW-0808">Transferase</keyword>
<evidence type="ECO:0000256" key="11">
    <source>
        <dbReference type="HAMAP-Rule" id="MF_00244"/>
    </source>
</evidence>
<dbReference type="Gene3D" id="3.40.50.620">
    <property type="entry name" value="HUPs"/>
    <property type="match status" value="1"/>
</dbReference>
<dbReference type="SUPFAM" id="SSF52374">
    <property type="entry name" value="Nucleotidylyl transferase"/>
    <property type="match status" value="1"/>
</dbReference>
<keyword evidence="13" id="KW-0436">Ligase</keyword>